<feature type="transmembrane region" description="Helical" evidence="3">
    <location>
        <begin position="372"/>
        <end position="393"/>
    </location>
</feature>
<evidence type="ECO:0000256" key="2">
    <source>
        <dbReference type="ARBA" id="ARBA00022737"/>
    </source>
</evidence>
<protein>
    <recommendedName>
        <fullName evidence="7">Galactose oxidase</fullName>
    </recommendedName>
</protein>
<keyword evidence="4" id="KW-0732">Signal</keyword>
<organism evidence="5 6">
    <name type="scientific">Mucor saturninus</name>
    <dbReference type="NCBI Taxonomy" id="64648"/>
    <lineage>
        <taxon>Eukaryota</taxon>
        <taxon>Fungi</taxon>
        <taxon>Fungi incertae sedis</taxon>
        <taxon>Mucoromycota</taxon>
        <taxon>Mucoromycotina</taxon>
        <taxon>Mucoromycetes</taxon>
        <taxon>Mucorales</taxon>
        <taxon>Mucorineae</taxon>
        <taxon>Mucoraceae</taxon>
        <taxon>Mucor</taxon>
    </lineage>
</organism>
<gene>
    <name evidence="5" type="ORF">INT47_011221</name>
</gene>
<sequence>MKKSIIKFCILLLTAANYVITENDIDNTGSAPSCGYLAKKIFCFGVTLNEPLEHYSTIYSTYHVLDIRLYDGVTTDELVTKWAVLPTEAFGLGIGGTYFSTPQTLAFNGESLAWEHYKSFNDPIINRPYNNRAIGEAAFVYVPEYGFVLYGGIESGSGIDKDNFTYTGVNTTNYIPDNYMSQRFIGYTKLEILDIRNKKNPWRPHITEYNAPKMFPCRQAAIFDAKNNIIFFFGGQYSGFTSFQRIGFTFDNVVTFNFTSQSWGNQELNGQGPSPRLGHTATVALPDYCYTLDLDSFQWTPQTIPVAAGEVLTRSRHSAVTITNDMLFILFGFENETKLAEKLFILNVTNPSSITLMNKFVQPPRLPTIDNFVIGVSVSAAGLMVLAVIVFCVRKKRKNKKKMIKEPPMEVDWDKIQETYVEDPNIHLPEGNFNYIPQVPDIISTTGTTIVPNCSNPLLPKTNLKIPDAIDCNRVNSIDRDPVQNFKIGITNRDQVHKPDISFVNINQEHNPGFKFAEREQIQKPDIE</sequence>
<evidence type="ECO:0000256" key="1">
    <source>
        <dbReference type="ARBA" id="ARBA00022441"/>
    </source>
</evidence>
<evidence type="ECO:0000313" key="5">
    <source>
        <dbReference type="EMBL" id="KAG2213072.1"/>
    </source>
</evidence>
<feature type="chain" id="PRO_5034742547" description="Galactose oxidase" evidence="4">
    <location>
        <begin position="22"/>
        <end position="528"/>
    </location>
</feature>
<keyword evidence="6" id="KW-1185">Reference proteome</keyword>
<evidence type="ECO:0000256" key="3">
    <source>
        <dbReference type="SAM" id="Phobius"/>
    </source>
</evidence>
<accession>A0A8H7RMU1</accession>
<keyword evidence="3" id="KW-0472">Membrane</keyword>
<keyword evidence="3" id="KW-1133">Transmembrane helix</keyword>
<dbReference type="EMBL" id="JAEPRD010000004">
    <property type="protein sequence ID" value="KAG2213072.1"/>
    <property type="molecule type" value="Genomic_DNA"/>
</dbReference>
<comment type="caution">
    <text evidence="5">The sequence shown here is derived from an EMBL/GenBank/DDBJ whole genome shotgun (WGS) entry which is preliminary data.</text>
</comment>
<keyword evidence="3" id="KW-0812">Transmembrane</keyword>
<proteinExistence type="predicted"/>
<dbReference type="PANTHER" id="PTHR46093:SF18">
    <property type="entry name" value="FIBRONECTIN TYPE-III DOMAIN-CONTAINING PROTEIN"/>
    <property type="match status" value="1"/>
</dbReference>
<dbReference type="SUPFAM" id="SSF117281">
    <property type="entry name" value="Kelch motif"/>
    <property type="match status" value="1"/>
</dbReference>
<dbReference type="OrthoDB" id="10251809at2759"/>
<evidence type="ECO:0000313" key="6">
    <source>
        <dbReference type="Proteomes" id="UP000603453"/>
    </source>
</evidence>
<name>A0A8H7RMU1_9FUNG</name>
<keyword evidence="1" id="KW-0880">Kelch repeat</keyword>
<feature type="signal peptide" evidence="4">
    <location>
        <begin position="1"/>
        <end position="21"/>
    </location>
</feature>
<keyword evidence="2" id="KW-0677">Repeat</keyword>
<dbReference type="Gene3D" id="2.120.10.80">
    <property type="entry name" value="Kelch-type beta propeller"/>
    <property type="match status" value="1"/>
</dbReference>
<dbReference type="Proteomes" id="UP000603453">
    <property type="component" value="Unassembled WGS sequence"/>
</dbReference>
<dbReference type="AlphaFoldDB" id="A0A8H7RMU1"/>
<dbReference type="InterPro" id="IPR015915">
    <property type="entry name" value="Kelch-typ_b-propeller"/>
</dbReference>
<reference evidence="5" key="1">
    <citation type="submission" date="2020-12" db="EMBL/GenBank/DDBJ databases">
        <title>Metabolic potential, ecology and presence of endohyphal bacteria is reflected in genomic diversity of Mucoromycotina.</title>
        <authorList>
            <person name="Muszewska A."/>
            <person name="Okrasinska A."/>
            <person name="Steczkiewicz K."/>
            <person name="Drgas O."/>
            <person name="Orlowska M."/>
            <person name="Perlinska-Lenart U."/>
            <person name="Aleksandrzak-Piekarczyk T."/>
            <person name="Szatraj K."/>
            <person name="Zielenkiewicz U."/>
            <person name="Pilsyk S."/>
            <person name="Malc E."/>
            <person name="Mieczkowski P."/>
            <person name="Kruszewska J.S."/>
            <person name="Biernat P."/>
            <person name="Pawlowska J."/>
        </authorList>
    </citation>
    <scope>NUCLEOTIDE SEQUENCE</scope>
    <source>
        <strain evidence="5">WA0000017839</strain>
    </source>
</reference>
<dbReference type="PANTHER" id="PTHR46093">
    <property type="entry name" value="ACYL-COA-BINDING DOMAIN-CONTAINING PROTEIN 5"/>
    <property type="match status" value="1"/>
</dbReference>
<evidence type="ECO:0000256" key="4">
    <source>
        <dbReference type="SAM" id="SignalP"/>
    </source>
</evidence>
<evidence type="ECO:0008006" key="7">
    <source>
        <dbReference type="Google" id="ProtNLM"/>
    </source>
</evidence>